<name>A0ABY8QNN5_9MICO</name>
<dbReference type="Proteomes" id="UP001209083">
    <property type="component" value="Chromosome"/>
</dbReference>
<proteinExistence type="predicted"/>
<organism evidence="2 3">
    <name type="scientific">Saxibacter everestensis</name>
    <dbReference type="NCBI Taxonomy" id="2909229"/>
    <lineage>
        <taxon>Bacteria</taxon>
        <taxon>Bacillati</taxon>
        <taxon>Actinomycetota</taxon>
        <taxon>Actinomycetes</taxon>
        <taxon>Micrococcales</taxon>
        <taxon>Brevibacteriaceae</taxon>
        <taxon>Saxibacter</taxon>
    </lineage>
</organism>
<dbReference type="Pfam" id="PF08818">
    <property type="entry name" value="DUF1801"/>
    <property type="match status" value="1"/>
</dbReference>
<dbReference type="EMBL" id="CP090958">
    <property type="protein sequence ID" value="WGW10582.1"/>
    <property type="molecule type" value="Genomic_DNA"/>
</dbReference>
<protein>
    <submittedName>
        <fullName evidence="2">DUF1801 domain-containing protein</fullName>
    </submittedName>
</protein>
<evidence type="ECO:0000313" key="3">
    <source>
        <dbReference type="Proteomes" id="UP001209083"/>
    </source>
</evidence>
<accession>A0ABY8QNN5</accession>
<gene>
    <name evidence="2" type="ORF">LWF01_10575</name>
</gene>
<keyword evidence="3" id="KW-1185">Reference proteome</keyword>
<feature type="domain" description="YdhG-like" evidence="1">
    <location>
        <begin position="20"/>
        <end position="110"/>
    </location>
</feature>
<dbReference type="SUPFAM" id="SSF159888">
    <property type="entry name" value="YdhG-like"/>
    <property type="match status" value="1"/>
</dbReference>
<dbReference type="InterPro" id="IPR014922">
    <property type="entry name" value="YdhG-like"/>
</dbReference>
<sequence>MTTKPETVEQYIDSFPDVVRQRLQELRELSRSNAPDAVEGLKWGSPAYSSGTILFVFSGHKKHANFVFTPSTLRAFIDELDGYATGKGSVQLPYDKPVPSEVLGRMIGYRIREYEDDGVKWM</sequence>
<reference evidence="2 3" key="1">
    <citation type="submission" date="2023-05" db="EMBL/GenBank/DDBJ databases">
        <title>Lithophilousrod everest ZFBP1038 complete genpme.</title>
        <authorList>
            <person name="Tian M."/>
        </authorList>
    </citation>
    <scope>NUCLEOTIDE SEQUENCE [LARGE SCALE GENOMIC DNA]</scope>
    <source>
        <strain evidence="2 3">ZFBP1038</strain>
    </source>
</reference>
<evidence type="ECO:0000313" key="2">
    <source>
        <dbReference type="EMBL" id="WGW10582.1"/>
    </source>
</evidence>
<dbReference type="RefSeq" id="WP_349637363.1">
    <property type="nucleotide sequence ID" value="NZ_CP090958.1"/>
</dbReference>
<dbReference type="Gene3D" id="3.90.1150.200">
    <property type="match status" value="1"/>
</dbReference>
<evidence type="ECO:0000259" key="1">
    <source>
        <dbReference type="Pfam" id="PF08818"/>
    </source>
</evidence>